<name>A0A2Z6LHW4_TRISU</name>
<dbReference type="EMBL" id="DF973147">
    <property type="protein sequence ID" value="GAU14841.1"/>
    <property type="molecule type" value="Genomic_DNA"/>
</dbReference>
<evidence type="ECO:0000313" key="2">
    <source>
        <dbReference type="Proteomes" id="UP000242715"/>
    </source>
</evidence>
<dbReference type="AlphaFoldDB" id="A0A2Z6LHW4"/>
<dbReference type="Proteomes" id="UP000242715">
    <property type="component" value="Unassembled WGS sequence"/>
</dbReference>
<gene>
    <name evidence="1" type="ORF">TSUD_50530</name>
</gene>
<accession>A0A2Z6LHW4</accession>
<sequence length="91" mass="10239">MVSFSFPLFFLKNRRLKKLGNEENGNTLPRSRQHCIQPHWPFECENDSPQFPVVAEDCRSILFVECTVGGGRREAVIDTWSSSIGPLGAAD</sequence>
<evidence type="ECO:0000313" key="1">
    <source>
        <dbReference type="EMBL" id="GAU14841.1"/>
    </source>
</evidence>
<keyword evidence="2" id="KW-1185">Reference proteome</keyword>
<organism evidence="1 2">
    <name type="scientific">Trifolium subterraneum</name>
    <name type="common">Subterranean clover</name>
    <dbReference type="NCBI Taxonomy" id="3900"/>
    <lineage>
        <taxon>Eukaryota</taxon>
        <taxon>Viridiplantae</taxon>
        <taxon>Streptophyta</taxon>
        <taxon>Embryophyta</taxon>
        <taxon>Tracheophyta</taxon>
        <taxon>Spermatophyta</taxon>
        <taxon>Magnoliopsida</taxon>
        <taxon>eudicotyledons</taxon>
        <taxon>Gunneridae</taxon>
        <taxon>Pentapetalae</taxon>
        <taxon>rosids</taxon>
        <taxon>fabids</taxon>
        <taxon>Fabales</taxon>
        <taxon>Fabaceae</taxon>
        <taxon>Papilionoideae</taxon>
        <taxon>50 kb inversion clade</taxon>
        <taxon>NPAAA clade</taxon>
        <taxon>Hologalegina</taxon>
        <taxon>IRL clade</taxon>
        <taxon>Trifolieae</taxon>
        <taxon>Trifolium</taxon>
    </lineage>
</organism>
<reference evidence="2" key="1">
    <citation type="journal article" date="2017" name="Front. Plant Sci.">
        <title>Climate Clever Clovers: New Paradigm to Reduce the Environmental Footprint of Ruminants by Breeding Low Methanogenic Forages Utilizing Haplotype Variation.</title>
        <authorList>
            <person name="Kaur P."/>
            <person name="Appels R."/>
            <person name="Bayer P.E."/>
            <person name="Keeble-Gagnere G."/>
            <person name="Wang J."/>
            <person name="Hirakawa H."/>
            <person name="Shirasawa K."/>
            <person name="Vercoe P."/>
            <person name="Stefanova K."/>
            <person name="Durmic Z."/>
            <person name="Nichols P."/>
            <person name="Revell C."/>
            <person name="Isobe S.N."/>
            <person name="Edwards D."/>
            <person name="Erskine W."/>
        </authorList>
    </citation>
    <scope>NUCLEOTIDE SEQUENCE [LARGE SCALE GENOMIC DNA]</scope>
    <source>
        <strain evidence="2">cv. Daliak</strain>
    </source>
</reference>
<protein>
    <submittedName>
        <fullName evidence="1">Uncharacterized protein</fullName>
    </submittedName>
</protein>
<proteinExistence type="predicted"/>